<dbReference type="InterPro" id="IPR006047">
    <property type="entry name" value="GH13_cat_dom"/>
</dbReference>
<evidence type="ECO:0000256" key="3">
    <source>
        <dbReference type="ARBA" id="ARBA00023295"/>
    </source>
</evidence>
<dbReference type="InterPro" id="IPR013780">
    <property type="entry name" value="Glyco_hydro_b"/>
</dbReference>
<gene>
    <name evidence="9" type="ORF">SAMN05216192_106241</name>
</gene>
<dbReference type="GO" id="GO:0043169">
    <property type="term" value="F:cation binding"/>
    <property type="evidence" value="ECO:0007669"/>
    <property type="project" value="InterPro"/>
</dbReference>
<evidence type="ECO:0000259" key="8">
    <source>
        <dbReference type="SMART" id="SM00642"/>
    </source>
</evidence>
<comment type="similarity">
    <text evidence="1 4">Belongs to the glycosyl hydrolase 13 family.</text>
</comment>
<keyword evidence="5" id="KW-0119">Carbohydrate metabolism</keyword>
<organism evidence="9 10">
    <name type="scientific">Paenibacillus typhae</name>
    <dbReference type="NCBI Taxonomy" id="1174501"/>
    <lineage>
        <taxon>Bacteria</taxon>
        <taxon>Bacillati</taxon>
        <taxon>Bacillota</taxon>
        <taxon>Bacilli</taxon>
        <taxon>Bacillales</taxon>
        <taxon>Paenibacillaceae</taxon>
        <taxon>Paenibacillus</taxon>
    </lineage>
</organism>
<feature type="signal peptide" evidence="7">
    <location>
        <begin position="1"/>
        <end position="28"/>
    </location>
</feature>
<keyword evidence="7" id="KW-0732">Signal</keyword>
<accession>A0A1G8LTZ3</accession>
<evidence type="ECO:0000256" key="5">
    <source>
        <dbReference type="RuleBase" id="RU361134"/>
    </source>
</evidence>
<dbReference type="Pfam" id="PF00128">
    <property type="entry name" value="Alpha-amylase"/>
    <property type="match status" value="1"/>
</dbReference>
<evidence type="ECO:0000256" key="1">
    <source>
        <dbReference type="ARBA" id="ARBA00008061"/>
    </source>
</evidence>
<dbReference type="CDD" id="cd11316">
    <property type="entry name" value="AmyAc_bac2_AmyA"/>
    <property type="match status" value="1"/>
</dbReference>
<feature type="region of interest" description="Disordered" evidence="6">
    <location>
        <begin position="41"/>
        <end position="75"/>
    </location>
</feature>
<dbReference type="Proteomes" id="UP000199050">
    <property type="component" value="Unassembled WGS sequence"/>
</dbReference>
<dbReference type="PROSITE" id="PS51257">
    <property type="entry name" value="PROKAR_LIPOPROTEIN"/>
    <property type="match status" value="1"/>
</dbReference>
<feature type="chain" id="PRO_5039509293" description="Alpha-amylase" evidence="7">
    <location>
        <begin position="29"/>
        <end position="577"/>
    </location>
</feature>
<evidence type="ECO:0000313" key="10">
    <source>
        <dbReference type="Proteomes" id="UP000199050"/>
    </source>
</evidence>
<dbReference type="InterPro" id="IPR017853">
    <property type="entry name" value="GH"/>
</dbReference>
<dbReference type="InterPro" id="IPR006046">
    <property type="entry name" value="Alpha_amylase"/>
</dbReference>
<evidence type="ECO:0000256" key="4">
    <source>
        <dbReference type="RuleBase" id="RU003615"/>
    </source>
</evidence>
<sequence>MKHEFKRLPGRRILHSLALTGLTAALLAGCTNNGNSPAGINGEASAVPAAQASPSPDAGTAPLKSQQPAAVSGTAIDEQPSTVFYEVFVRSFYDSDGDGIGDLRGLTGKLDYLNDGDPSTADDLGVGGIWLMPVNPSPSYHGYDVTDYRSINPEYGTLEDMQELIREAHKRGIKVIMDLVVNHTSREHPWFVESAKKKDSKYRGYYVWAEDQNRPVSGSSAAGSGSPWHSVLGSHYMGTFWDGMPDLNFDNPDVRNEMKDIGKFWLEQGVDGFRLDAAKHIYEDLVTDKSTETTAKNVAWWQEFRQAMNEVNPQAYIVGEVWENSAVSVGAYLDKAFDSGFNFGLAETLVNSARTEKDSGAAFTLERTYRLYSQISEGRFTDAVFLTNHDQNRVMSQLEGNPNHARMAAAMLFTLPGNPFIYYGEEIGMLGRKPDEGIREPMQWSADSSSAGQTTWEAATNNKGNSGGNVESQLSSTGSLLDWYRQLIALRSQVPALQKGDIRDYASGNDGVMAFERVTAEQQVLVMLNLTGSSQTVTLKQGTNDKGYTNIIKAVPEEASYSGAELTLPPYSAVILD</sequence>
<feature type="region of interest" description="Disordered" evidence="6">
    <location>
        <begin position="445"/>
        <end position="471"/>
    </location>
</feature>
<dbReference type="GO" id="GO:0009313">
    <property type="term" value="P:oligosaccharide catabolic process"/>
    <property type="evidence" value="ECO:0007669"/>
    <property type="project" value="TreeGrafter"/>
</dbReference>
<keyword evidence="3 5" id="KW-0326">Glycosidase</keyword>
<evidence type="ECO:0000256" key="2">
    <source>
        <dbReference type="ARBA" id="ARBA00022801"/>
    </source>
</evidence>
<dbReference type="InterPro" id="IPR045857">
    <property type="entry name" value="O16G_dom_2"/>
</dbReference>
<dbReference type="Gene3D" id="3.20.20.80">
    <property type="entry name" value="Glycosidases"/>
    <property type="match status" value="1"/>
</dbReference>
<feature type="compositionally biased region" description="Low complexity" evidence="6">
    <location>
        <begin position="44"/>
        <end position="58"/>
    </location>
</feature>
<dbReference type="Gene3D" id="2.60.40.1180">
    <property type="entry name" value="Golgi alpha-mannosidase II"/>
    <property type="match status" value="1"/>
</dbReference>
<evidence type="ECO:0000256" key="6">
    <source>
        <dbReference type="SAM" id="MobiDB-lite"/>
    </source>
</evidence>
<dbReference type="PANTHER" id="PTHR10357:SF179">
    <property type="entry name" value="NEUTRAL AND BASIC AMINO ACID TRANSPORT PROTEIN RBAT"/>
    <property type="match status" value="1"/>
</dbReference>
<dbReference type="PANTHER" id="PTHR10357">
    <property type="entry name" value="ALPHA-AMYLASE FAMILY MEMBER"/>
    <property type="match status" value="1"/>
</dbReference>
<dbReference type="EC" id="3.2.1.1" evidence="5"/>
<name>A0A1G8LTZ3_9BACL</name>
<dbReference type="EMBL" id="FNDX01000006">
    <property type="protein sequence ID" value="SDI59164.1"/>
    <property type="molecule type" value="Genomic_DNA"/>
</dbReference>
<dbReference type="InterPro" id="IPR056300">
    <property type="entry name" value="SusG-like_C"/>
</dbReference>
<protein>
    <recommendedName>
        <fullName evidence="5">Alpha-amylase</fullName>
        <ecNumber evidence="5">3.2.1.1</ecNumber>
    </recommendedName>
</protein>
<evidence type="ECO:0000256" key="7">
    <source>
        <dbReference type="SAM" id="SignalP"/>
    </source>
</evidence>
<evidence type="ECO:0000313" key="9">
    <source>
        <dbReference type="EMBL" id="SDI59164.1"/>
    </source>
</evidence>
<dbReference type="RefSeq" id="WP_090713659.1">
    <property type="nucleotide sequence ID" value="NZ_CBCSKY010000047.1"/>
</dbReference>
<dbReference type="PRINTS" id="PR00110">
    <property type="entry name" value="ALPHAAMYLASE"/>
</dbReference>
<dbReference type="SMART" id="SM00642">
    <property type="entry name" value="Aamy"/>
    <property type="match status" value="1"/>
</dbReference>
<keyword evidence="2 5" id="KW-0378">Hydrolase</keyword>
<dbReference type="Gene3D" id="3.90.400.10">
    <property type="entry name" value="Oligo-1,6-glucosidase, Domain 2"/>
    <property type="match status" value="1"/>
</dbReference>
<keyword evidence="10" id="KW-1185">Reference proteome</keyword>
<dbReference type="Pfam" id="PF23915">
    <property type="entry name" value="SusG_C"/>
    <property type="match status" value="1"/>
</dbReference>
<reference evidence="10" key="1">
    <citation type="submission" date="2016-10" db="EMBL/GenBank/DDBJ databases">
        <authorList>
            <person name="Varghese N."/>
            <person name="Submissions S."/>
        </authorList>
    </citation>
    <scope>NUCLEOTIDE SEQUENCE [LARGE SCALE GENOMIC DNA]</scope>
    <source>
        <strain evidence="10">CGMCC 1.11012</strain>
    </source>
</reference>
<comment type="catalytic activity">
    <reaction evidence="5">
        <text>Endohydrolysis of (1-&gt;4)-alpha-D-glucosidic linkages in polysaccharides containing three or more (1-&gt;4)-alpha-linked D-glucose units.</text>
        <dbReference type="EC" id="3.2.1.1"/>
    </reaction>
</comment>
<dbReference type="GO" id="GO:0004556">
    <property type="term" value="F:alpha-amylase activity"/>
    <property type="evidence" value="ECO:0007669"/>
    <property type="project" value="UniProtKB-UniRule"/>
</dbReference>
<proteinExistence type="inferred from homology"/>
<dbReference type="SUPFAM" id="SSF51011">
    <property type="entry name" value="Glycosyl hydrolase domain"/>
    <property type="match status" value="1"/>
</dbReference>
<dbReference type="SUPFAM" id="SSF51445">
    <property type="entry name" value="(Trans)glycosidases"/>
    <property type="match status" value="1"/>
</dbReference>
<dbReference type="STRING" id="1174501.SAMN05216192_106241"/>
<dbReference type="OrthoDB" id="9805159at2"/>
<dbReference type="AlphaFoldDB" id="A0A1G8LTZ3"/>
<feature type="domain" description="Glycosyl hydrolase family 13 catalytic" evidence="8">
    <location>
        <begin position="86"/>
        <end position="491"/>
    </location>
</feature>